<dbReference type="EMBL" id="JBHFQA010000011">
    <property type="protein sequence ID" value="KAL2090478.1"/>
    <property type="molecule type" value="Genomic_DNA"/>
</dbReference>
<feature type="compositionally biased region" description="Basic and acidic residues" evidence="1">
    <location>
        <begin position="175"/>
        <end position="221"/>
    </location>
</feature>
<reference evidence="2 3" key="1">
    <citation type="submission" date="2024-09" db="EMBL/GenBank/DDBJ databases">
        <title>A chromosome-level genome assembly of Gray's grenadier anchovy, Coilia grayii.</title>
        <authorList>
            <person name="Fu Z."/>
        </authorList>
    </citation>
    <scope>NUCLEOTIDE SEQUENCE [LARGE SCALE GENOMIC DNA]</scope>
    <source>
        <strain evidence="2">G4</strain>
        <tissue evidence="2">Muscle</tissue>
    </source>
</reference>
<comment type="caution">
    <text evidence="2">The sequence shown here is derived from an EMBL/GenBank/DDBJ whole genome shotgun (WGS) entry which is preliminary data.</text>
</comment>
<evidence type="ECO:0000313" key="3">
    <source>
        <dbReference type="Proteomes" id="UP001591681"/>
    </source>
</evidence>
<organism evidence="2 3">
    <name type="scientific">Coilia grayii</name>
    <name type="common">Gray's grenadier anchovy</name>
    <dbReference type="NCBI Taxonomy" id="363190"/>
    <lineage>
        <taxon>Eukaryota</taxon>
        <taxon>Metazoa</taxon>
        <taxon>Chordata</taxon>
        <taxon>Craniata</taxon>
        <taxon>Vertebrata</taxon>
        <taxon>Euteleostomi</taxon>
        <taxon>Actinopterygii</taxon>
        <taxon>Neopterygii</taxon>
        <taxon>Teleostei</taxon>
        <taxon>Clupei</taxon>
        <taxon>Clupeiformes</taxon>
        <taxon>Clupeoidei</taxon>
        <taxon>Engraulidae</taxon>
        <taxon>Coilinae</taxon>
        <taxon>Coilia</taxon>
    </lineage>
</organism>
<protein>
    <submittedName>
        <fullName evidence="2">Uncharacterized protein</fullName>
    </submittedName>
</protein>
<sequence length="230" mass="25976">MWLFWFLACCLAARHEDDGDGDDGGNSKALKRKVKKFKRHELRTELELLGISLDEDRDQKQRKSRKKMKRELQNLLLAELRKAELDKMKGLTFPMNISDDVNDVLSDLDARLSRELEDLQNKEREDDVQSVVDYLLDSVDSTLGLTVACVENHNKEVDVDKMATDDVAGSTVVDHQAEKAKTERKGDGGQMESAHRARPVDLKLQGEKEVLGSSQARDRQLETAGQVPVC</sequence>
<evidence type="ECO:0000313" key="2">
    <source>
        <dbReference type="EMBL" id="KAL2090478.1"/>
    </source>
</evidence>
<keyword evidence="3" id="KW-1185">Reference proteome</keyword>
<gene>
    <name evidence="2" type="ORF">ACEWY4_012741</name>
</gene>
<dbReference type="AlphaFoldDB" id="A0ABD1JUE8"/>
<evidence type="ECO:0000256" key="1">
    <source>
        <dbReference type="SAM" id="MobiDB-lite"/>
    </source>
</evidence>
<name>A0ABD1JUE8_9TELE</name>
<accession>A0ABD1JUE8</accession>
<feature type="region of interest" description="Disordered" evidence="1">
    <location>
        <begin position="168"/>
        <end position="230"/>
    </location>
</feature>
<dbReference type="Proteomes" id="UP001591681">
    <property type="component" value="Unassembled WGS sequence"/>
</dbReference>
<proteinExistence type="predicted"/>